<reference evidence="4 5" key="1">
    <citation type="submission" date="2011-08" db="EMBL/GenBank/DDBJ databases">
        <title>The genome of the obligate endobacterium of an arbuscular mycorrhizal fungus reveals an interphylum network of nutritional interactions.</title>
        <authorList>
            <person name="Ghignone S."/>
            <person name="Salvioli A."/>
            <person name="Anca I."/>
            <person name="Lumini E."/>
            <person name="Ortu G."/>
            <person name="Petiti L."/>
            <person name="Cruveiller S."/>
            <person name="Bianciotto V."/>
            <person name="Piffanelli P."/>
            <person name="Lanfranco L."/>
            <person name="Bonfante P."/>
        </authorList>
    </citation>
    <scope>NUCLEOTIDE SEQUENCE [LARGE SCALE GENOMIC DNA]</scope>
    <source>
        <strain evidence="4 5">BEG34</strain>
    </source>
</reference>
<evidence type="ECO:0000256" key="1">
    <source>
        <dbReference type="ARBA" id="ARBA00022603"/>
    </source>
</evidence>
<dbReference type="PIRSF" id="PIRSF000398">
    <property type="entry name" value="M_m6A_EcoRV"/>
    <property type="match status" value="1"/>
</dbReference>
<dbReference type="STRING" id="1070319.CAGGBEG34_30016"/>
<evidence type="ECO:0000256" key="3">
    <source>
        <dbReference type="ARBA" id="ARBA00022691"/>
    </source>
</evidence>
<dbReference type="PANTHER" id="PTHR30481:SF4">
    <property type="entry name" value="SITE-SPECIFIC DNA-METHYLTRANSFERASE (ADENINE-SPECIFIC)"/>
    <property type="match status" value="1"/>
</dbReference>
<evidence type="ECO:0000313" key="4">
    <source>
        <dbReference type="EMBL" id="CCD30056.1"/>
    </source>
</evidence>
<evidence type="ECO:0000256" key="2">
    <source>
        <dbReference type="ARBA" id="ARBA00022679"/>
    </source>
</evidence>
<accession>G2JBA3</accession>
<dbReference type="eggNOG" id="COG0338">
    <property type="taxonomic scope" value="Bacteria"/>
</dbReference>
<dbReference type="AlphaFoldDB" id="G2JBA3"/>
<evidence type="ECO:0000313" key="5">
    <source>
        <dbReference type="Proteomes" id="UP000054051"/>
    </source>
</evidence>
<proteinExistence type="predicted"/>
<keyword evidence="3" id="KW-0949">S-adenosyl-L-methionine</keyword>
<dbReference type="GO" id="GO:1904047">
    <property type="term" value="F:S-adenosyl-L-methionine binding"/>
    <property type="evidence" value="ECO:0007669"/>
    <property type="project" value="TreeGrafter"/>
</dbReference>
<dbReference type="PANTHER" id="PTHR30481">
    <property type="entry name" value="DNA ADENINE METHYLASE"/>
    <property type="match status" value="1"/>
</dbReference>
<organism evidence="4 5">
    <name type="scientific">Candidatus Glomeribacter gigasporarum BEG34</name>
    <dbReference type="NCBI Taxonomy" id="1070319"/>
    <lineage>
        <taxon>Bacteria</taxon>
        <taxon>Pseudomonadati</taxon>
        <taxon>Pseudomonadota</taxon>
        <taxon>Betaproteobacteria</taxon>
        <taxon>Burkholderiales</taxon>
        <taxon>Burkholderiaceae</taxon>
        <taxon>Candidatus Glomeribacter</taxon>
    </lineage>
</organism>
<dbReference type="GO" id="GO:0043565">
    <property type="term" value="F:sequence-specific DNA binding"/>
    <property type="evidence" value="ECO:0007669"/>
    <property type="project" value="TreeGrafter"/>
</dbReference>
<comment type="caution">
    <text evidence="4">The sequence shown here is derived from an EMBL/GenBank/DDBJ whole genome shotgun (WGS) entry which is preliminary data.</text>
</comment>
<dbReference type="InterPro" id="IPR012263">
    <property type="entry name" value="M_m6A_EcoRV"/>
</dbReference>
<keyword evidence="2 4" id="KW-0808">Transferase</keyword>
<dbReference type="GO" id="GO:0009007">
    <property type="term" value="F:site-specific DNA-methyltransferase (adenine-specific) activity"/>
    <property type="evidence" value="ECO:0007669"/>
    <property type="project" value="UniProtKB-EC"/>
</dbReference>
<sequence length="288" mass="32413">MNRPNRPIMTYHGGKWRLADWIIFHFPPHRLYVEPFGGAASVLMKKPRSLGEVYNDLDDEIVNVMRVLQDATLRQQLAEVLSFTPYARAEFKRAKEPTAQAVERARRTLIRAQMGFGSAGATKTSAGFKLDVKHHAGSHQRAWAQLPHRLQDFGLRLQGVLLENRSALQVLRDHDTPETLFYVDPPYLHETRCLSGAVYRYEMSAADHTELLDALCSLKGSVVLSGYPHSLYDKALHGWRRVERQAQISAHKGSGTRTEVLWLSPNIALSALEQPLARSQALPTWGAG</sequence>
<dbReference type="InterPro" id="IPR029063">
    <property type="entry name" value="SAM-dependent_MTases_sf"/>
</dbReference>
<dbReference type="Pfam" id="PF02086">
    <property type="entry name" value="MethyltransfD12"/>
    <property type="match status" value="1"/>
</dbReference>
<dbReference type="EC" id="2.1.1.72" evidence="4"/>
<name>G2JBA3_9BURK</name>
<dbReference type="GO" id="GO:0009307">
    <property type="term" value="P:DNA restriction-modification system"/>
    <property type="evidence" value="ECO:0007669"/>
    <property type="project" value="InterPro"/>
</dbReference>
<dbReference type="SUPFAM" id="SSF53335">
    <property type="entry name" value="S-adenosyl-L-methionine-dependent methyltransferases"/>
    <property type="match status" value="1"/>
</dbReference>
<dbReference type="Proteomes" id="UP000054051">
    <property type="component" value="Unassembled WGS sequence"/>
</dbReference>
<dbReference type="InterPro" id="IPR012327">
    <property type="entry name" value="MeTrfase_D12"/>
</dbReference>
<keyword evidence="1 4" id="KW-0489">Methyltransferase</keyword>
<protein>
    <submittedName>
        <fullName evidence="4">D12 class N6 adenine-specific DNA methyltransferase</fullName>
        <ecNumber evidence="4">2.1.1.72</ecNumber>
    </submittedName>
</protein>
<keyword evidence="5" id="KW-1185">Reference proteome</keyword>
<dbReference type="Gene3D" id="3.40.50.150">
    <property type="entry name" value="Vaccinia Virus protein VP39"/>
    <property type="match status" value="2"/>
</dbReference>
<dbReference type="EMBL" id="CAFB01000058">
    <property type="protein sequence ID" value="CCD30056.1"/>
    <property type="molecule type" value="Genomic_DNA"/>
</dbReference>
<dbReference type="GO" id="GO:0032259">
    <property type="term" value="P:methylation"/>
    <property type="evidence" value="ECO:0007669"/>
    <property type="project" value="UniProtKB-KW"/>
</dbReference>
<dbReference type="RefSeq" id="WP_006683135.1">
    <property type="nucleotide sequence ID" value="NZ_CAFB01000058.1"/>
</dbReference>
<dbReference type="PRINTS" id="PR00505">
    <property type="entry name" value="D12N6MTFRASE"/>
</dbReference>
<gene>
    <name evidence="4" type="primary">dam</name>
    <name evidence="4" type="ORF">CAGGBEG34_30016</name>
</gene>
<dbReference type="GO" id="GO:0006298">
    <property type="term" value="P:mismatch repair"/>
    <property type="evidence" value="ECO:0007669"/>
    <property type="project" value="TreeGrafter"/>
</dbReference>